<keyword evidence="4" id="KW-0963">Cytoplasm</keyword>
<dbReference type="EMBL" id="VXIV02001090">
    <property type="protein sequence ID" value="KAF6034377.1"/>
    <property type="molecule type" value="Genomic_DNA"/>
</dbReference>
<evidence type="ECO:0000313" key="9">
    <source>
        <dbReference type="EMBL" id="KAF6034377.1"/>
    </source>
</evidence>
<dbReference type="Gene3D" id="1.20.1410.10">
    <property type="entry name" value="I/LWEQ domain"/>
    <property type="match status" value="1"/>
</dbReference>
<evidence type="ECO:0000313" key="10">
    <source>
        <dbReference type="Proteomes" id="UP000593567"/>
    </source>
</evidence>
<dbReference type="OrthoDB" id="41588at2759"/>
<gene>
    <name evidence="9" type="ORF">EB796_007314</name>
</gene>
<evidence type="ECO:0000256" key="4">
    <source>
        <dbReference type="ARBA" id="ARBA00022490"/>
    </source>
</evidence>
<sequence>MTSTGCLASCDCLQAPRLFTEHIQCALDQVKGETNWKAEIGDFNAGIFWTKQDSILNLLQKEVNKLSVSYSSKPFPKCKDAEKLFDGGTKCVLTLVSSIYHLPLQQGQMLFERWHRFYEVLLTTLLRYSTTLLNSDTQSIAQSTGAIWELCSAVNNMPKDNKSSLVEKQKQVLELVNDALFELEEAKKTCSSESSEESSSQYDHSILIAGIGLVKTAKILLHKSLKSIQLNGHSETAQQVTDADTLGDVIDKTSETVDDFAVSLYSPVSVVEVRRTFKPLANHLSSLLAVFRESHFCTEQDVQWTTLLENAISHNDNKVSALVT</sequence>
<dbReference type="AlphaFoldDB" id="A0A7J7K7Z6"/>
<evidence type="ECO:0000256" key="5">
    <source>
        <dbReference type="ARBA" id="ARBA00023242"/>
    </source>
</evidence>
<dbReference type="Gene3D" id="1.20.1420.10">
    <property type="entry name" value="Talin, central domain"/>
    <property type="match status" value="1"/>
</dbReference>
<dbReference type="InterPro" id="IPR026907">
    <property type="entry name" value="GCIP-like"/>
</dbReference>
<feature type="domain" description="Cyclin-D1-binding protein 1-like C-terminal" evidence="8">
    <location>
        <begin position="191"/>
        <end position="287"/>
    </location>
</feature>
<name>A0A7J7K7Z6_BUGNE</name>
<proteinExistence type="inferred from homology"/>
<dbReference type="PANTHER" id="PTHR15492:SF1">
    <property type="entry name" value="CYCLIN-D1-BINDING PROTEIN 1"/>
    <property type="match status" value="1"/>
</dbReference>
<dbReference type="GO" id="GO:0005634">
    <property type="term" value="C:nucleus"/>
    <property type="evidence" value="ECO:0007669"/>
    <property type="project" value="UniProtKB-SubCell"/>
</dbReference>
<evidence type="ECO:0000259" key="7">
    <source>
        <dbReference type="Pfam" id="PF13324"/>
    </source>
</evidence>
<evidence type="ECO:0000259" key="8">
    <source>
        <dbReference type="Pfam" id="PF20936"/>
    </source>
</evidence>
<dbReference type="Pfam" id="PF13324">
    <property type="entry name" value="GCIP_N"/>
    <property type="match status" value="1"/>
</dbReference>
<keyword evidence="10" id="KW-1185">Reference proteome</keyword>
<dbReference type="InterPro" id="IPR049317">
    <property type="entry name" value="GCIP-like_N"/>
</dbReference>
<protein>
    <submittedName>
        <fullName evidence="9">CCNDBP1</fullName>
    </submittedName>
</protein>
<dbReference type="Proteomes" id="UP000593567">
    <property type="component" value="Unassembled WGS sequence"/>
</dbReference>
<evidence type="ECO:0000256" key="6">
    <source>
        <dbReference type="ARBA" id="ARBA00023306"/>
    </source>
</evidence>
<evidence type="ECO:0000256" key="3">
    <source>
        <dbReference type="ARBA" id="ARBA00008940"/>
    </source>
</evidence>
<comment type="subcellular location">
    <subcellularLocation>
        <location evidence="2">Cytoplasm</location>
    </subcellularLocation>
    <subcellularLocation>
        <location evidence="1">Nucleus</location>
    </subcellularLocation>
</comment>
<keyword evidence="6" id="KW-0131">Cell cycle</keyword>
<dbReference type="InterPro" id="IPR049318">
    <property type="entry name" value="GCIP_C"/>
</dbReference>
<feature type="domain" description="Cyclin-D1-binding protein 1-like N-terminal" evidence="7">
    <location>
        <begin position="55"/>
        <end position="188"/>
    </location>
</feature>
<comment type="caution">
    <text evidence="9">The sequence shown here is derived from an EMBL/GenBank/DDBJ whole genome shotgun (WGS) entry which is preliminary data.</text>
</comment>
<accession>A0A7J7K7Z6</accession>
<evidence type="ECO:0000256" key="2">
    <source>
        <dbReference type="ARBA" id="ARBA00004496"/>
    </source>
</evidence>
<dbReference type="GO" id="GO:0005737">
    <property type="term" value="C:cytoplasm"/>
    <property type="evidence" value="ECO:0007669"/>
    <property type="project" value="UniProtKB-SubCell"/>
</dbReference>
<comment type="similarity">
    <text evidence="3">Belongs to the CCNDBP1 family.</text>
</comment>
<dbReference type="Pfam" id="PF20936">
    <property type="entry name" value="GCIP_C"/>
    <property type="match status" value="1"/>
</dbReference>
<keyword evidence="5" id="KW-0539">Nucleus</keyword>
<organism evidence="9 10">
    <name type="scientific">Bugula neritina</name>
    <name type="common">Brown bryozoan</name>
    <name type="synonym">Sertularia neritina</name>
    <dbReference type="NCBI Taxonomy" id="10212"/>
    <lineage>
        <taxon>Eukaryota</taxon>
        <taxon>Metazoa</taxon>
        <taxon>Spiralia</taxon>
        <taxon>Lophotrochozoa</taxon>
        <taxon>Bryozoa</taxon>
        <taxon>Gymnolaemata</taxon>
        <taxon>Cheilostomatida</taxon>
        <taxon>Flustrina</taxon>
        <taxon>Buguloidea</taxon>
        <taxon>Bugulidae</taxon>
        <taxon>Bugula</taxon>
    </lineage>
</organism>
<dbReference type="PANTHER" id="PTHR15492">
    <property type="entry name" value="CYCLIN D1-BINDING PROTEIN 1"/>
    <property type="match status" value="1"/>
</dbReference>
<evidence type="ECO:0000256" key="1">
    <source>
        <dbReference type="ARBA" id="ARBA00004123"/>
    </source>
</evidence>
<reference evidence="9" key="1">
    <citation type="submission" date="2020-06" db="EMBL/GenBank/DDBJ databases">
        <title>Draft genome of Bugula neritina, a colonial animal packing powerful symbionts and potential medicines.</title>
        <authorList>
            <person name="Rayko M."/>
        </authorList>
    </citation>
    <scope>NUCLEOTIDE SEQUENCE [LARGE SCALE GENOMIC DNA]</scope>
    <source>
        <strain evidence="9">Kwan_BN1</strain>
    </source>
</reference>